<dbReference type="EMBL" id="AJTF01000079">
    <property type="protein sequence ID" value="EIJ25826.1"/>
    <property type="molecule type" value="Genomic_DNA"/>
</dbReference>
<dbReference type="Proteomes" id="UP000006410">
    <property type="component" value="Unassembled WGS sequence"/>
</dbReference>
<comment type="caution">
    <text evidence="2">The sequence shown here is derived from an EMBL/GenBank/DDBJ whole genome shotgun (WGS) entry which is preliminary data.</text>
</comment>
<feature type="region of interest" description="Disordered" evidence="1">
    <location>
        <begin position="1"/>
        <end position="22"/>
    </location>
</feature>
<evidence type="ECO:0000313" key="2">
    <source>
        <dbReference type="EMBL" id="EIJ25826.1"/>
    </source>
</evidence>
<sequence>MPSAPRTRRTTSSNPRKPANYKREGYAHEFTIPIEWWSTTDTIQTERMRARRRAWVRDYAKNEWRNLKKTGKAWKVERFIALIGVGCPSQKNIFPARAAETIKPIIDGGSDARLWDDDDSQHRHSTVYIQLPTPAPVNHYRLSVLIIPVPESMPKYQITSRLASNIDQHWRNNPNPPAWHDGYSVSFTIPDKQWITSNYTDSDLIARQNGERKSATWGRGGSFGIRERVRAQLIELAFQQWKRQAYRPYERFAIIAGIAYPYGVKTADPDNAAETVNTILHSGTRIGAWPDVNSQHCRGVAFVRLPNLMTGNHMVRLFVFPVPENFQMAQSIAESSIDAWGEHDRRMR</sequence>
<evidence type="ECO:0000313" key="3">
    <source>
        <dbReference type="Proteomes" id="UP000006410"/>
    </source>
</evidence>
<proteinExistence type="predicted"/>
<feature type="compositionally biased region" description="Low complexity" evidence="1">
    <location>
        <begin position="1"/>
        <end position="16"/>
    </location>
</feature>
<accession>A0AA87LND0</accession>
<dbReference type="RefSeq" id="WP_007055586.1">
    <property type="nucleotide sequence ID" value="NZ_AJTF01000079.1"/>
</dbReference>
<reference evidence="2 3" key="1">
    <citation type="journal article" date="2013" name="Genome Announc.">
        <title>Draft Genome Sequences of Two Pairs of Human Intestinal Bifidobacterium longum subsp. longum Strains, 44B and 1-6B and 35B and 2-2B, Consecutively Isolated from Two Children after a 5-Year Time Period.</title>
        <authorList>
            <person name="Shkoporov A.N."/>
            <person name="Efimov B.A."/>
            <person name="Khokhlova E.V."/>
            <person name="Chaplin A.V."/>
            <person name="Kafarskaya L.I."/>
            <person name="Durkin A.S."/>
            <person name="McCorrison J."/>
            <person name="Torralba M."/>
            <person name="Gillis M."/>
            <person name="Sutton G."/>
            <person name="Weibel D.B."/>
            <person name="Nelson K.E."/>
            <person name="Smeianov V.V."/>
        </authorList>
    </citation>
    <scope>NUCLEOTIDE SEQUENCE [LARGE SCALE GENOMIC DNA]</scope>
    <source>
        <strain evidence="2 3">1-6B</strain>
    </source>
</reference>
<name>A0AA87LND0_BIFLL</name>
<protein>
    <submittedName>
        <fullName evidence="2">Uncharacterized protein</fullName>
    </submittedName>
</protein>
<gene>
    <name evidence="2" type="ORF">HMPREF1313_2160</name>
</gene>
<evidence type="ECO:0000256" key="1">
    <source>
        <dbReference type="SAM" id="MobiDB-lite"/>
    </source>
</evidence>
<dbReference type="AlphaFoldDB" id="A0AA87LND0"/>
<organism evidence="2 3">
    <name type="scientific">Bifidobacterium longum subsp. longum 1-6B</name>
    <dbReference type="NCBI Taxonomy" id="1161744"/>
    <lineage>
        <taxon>Bacteria</taxon>
        <taxon>Bacillati</taxon>
        <taxon>Actinomycetota</taxon>
        <taxon>Actinomycetes</taxon>
        <taxon>Bifidobacteriales</taxon>
        <taxon>Bifidobacteriaceae</taxon>
        <taxon>Bifidobacterium</taxon>
    </lineage>
</organism>